<keyword evidence="4 8" id="KW-0808">Transferase</keyword>
<name>A0A2U2B4J0_9BACT</name>
<accession>A0A2U2B4J0</accession>
<proteinExistence type="inferred from homology"/>
<dbReference type="OrthoDB" id="9789797at2"/>
<comment type="function">
    <text evidence="8">Involved in lipopolysaccharide (LPS) biosynthesis. Catalyzes the transfer of 3-deoxy-D-manno-octulosonate (Kdo) residue(s) from CMP-Kdo to lipid IV(A), the tetraacyldisaccharide-1,4'-bisphosphate precursor of lipid A.</text>
</comment>
<sequence>MSWLYTFGIHLFSFVLWLVSPFNEKARLLREGRKSVLEKLKELNGDSVVWVHCASLGEFEQGRPVIEALKSKHPGKKILLTFFSPSGYEVRKNYDQADVVCYLPADTPRNARWFVKLANPEVAIFIKYEFWPNFFRSLRQSSVPVYSASSIFRKDQIFFKWYGSWFRKTLSMVRKFYVQDKESGELLDSIGINAYKVVGDTRFDRVTSIVNSARDVLLAELFAAGSEFVIVAGSTWPADEDILIQYINQTPEHVKLIIAPHEVHESHVQQIVSKLSVSFFRYTEGEKADSSSAKVMIVDTIGLLSAIYRYGHVAYIGGGFGKGIHNTLEAATYGIPVLFGPRYHKFKEAKDLVARNGGFSIEGYKQFYPLVEKIRNDFQKRKEYGEAAGEYVSSMCGATAVIMKEVFS</sequence>
<gene>
    <name evidence="10" type="ORF">DDZ16_18075</name>
</gene>
<comment type="similarity">
    <text evidence="8">Belongs to the glycosyltransferase group 1 family.</text>
</comment>
<evidence type="ECO:0000256" key="7">
    <source>
        <dbReference type="PIRSR" id="PIRSR639901-1"/>
    </source>
</evidence>
<evidence type="ECO:0000313" key="11">
    <source>
        <dbReference type="Proteomes" id="UP000244956"/>
    </source>
</evidence>
<dbReference type="Pfam" id="PF04413">
    <property type="entry name" value="Glycos_transf_N"/>
    <property type="match status" value="1"/>
</dbReference>
<dbReference type="Gene3D" id="3.40.50.2000">
    <property type="entry name" value="Glycogen Phosphorylase B"/>
    <property type="match status" value="1"/>
</dbReference>
<evidence type="ECO:0000256" key="8">
    <source>
        <dbReference type="RuleBase" id="RU365103"/>
    </source>
</evidence>
<evidence type="ECO:0000256" key="6">
    <source>
        <dbReference type="ARBA" id="ARBA00049183"/>
    </source>
</evidence>
<keyword evidence="8" id="KW-0448">Lipopolysaccharide biosynthesis</keyword>
<evidence type="ECO:0000256" key="4">
    <source>
        <dbReference type="ARBA" id="ARBA00022679"/>
    </source>
</evidence>
<dbReference type="PANTHER" id="PTHR42755">
    <property type="entry name" value="3-DEOXY-MANNO-OCTULOSONATE CYTIDYLYLTRANSFERASE"/>
    <property type="match status" value="1"/>
</dbReference>
<dbReference type="AlphaFoldDB" id="A0A2U2B4J0"/>
<comment type="caution">
    <text evidence="10">The sequence shown here is derived from an EMBL/GenBank/DDBJ whole genome shotgun (WGS) entry which is preliminary data.</text>
</comment>
<dbReference type="GO" id="GO:0005886">
    <property type="term" value="C:plasma membrane"/>
    <property type="evidence" value="ECO:0007669"/>
    <property type="project" value="UniProtKB-SubCell"/>
</dbReference>
<protein>
    <recommendedName>
        <fullName evidence="3 8">3-deoxy-D-manno-octulosonic acid transferase</fullName>
        <shortName evidence="8">Kdo transferase</shortName>
        <ecNumber evidence="2 8">2.4.99.12</ecNumber>
    </recommendedName>
    <alternativeName>
        <fullName evidence="5 8">Lipid IV(A) 3-deoxy-D-manno-octulosonic acid transferase</fullName>
    </alternativeName>
</protein>
<evidence type="ECO:0000256" key="2">
    <source>
        <dbReference type="ARBA" id="ARBA00012621"/>
    </source>
</evidence>
<comment type="subcellular location">
    <subcellularLocation>
        <location evidence="8">Cell membrane</location>
    </subcellularLocation>
</comment>
<dbReference type="Proteomes" id="UP000244956">
    <property type="component" value="Unassembled WGS sequence"/>
</dbReference>
<feature type="active site" description="Proton acceptor" evidence="7">
    <location>
        <position position="58"/>
    </location>
</feature>
<dbReference type="GO" id="GO:0009245">
    <property type="term" value="P:lipid A biosynthetic process"/>
    <property type="evidence" value="ECO:0007669"/>
    <property type="project" value="TreeGrafter"/>
</dbReference>
<dbReference type="EC" id="2.4.99.12" evidence="2 8"/>
<keyword evidence="8" id="KW-1003">Cell membrane</keyword>
<dbReference type="GO" id="GO:0043842">
    <property type="term" value="F:Kdo transferase activity"/>
    <property type="evidence" value="ECO:0007669"/>
    <property type="project" value="UniProtKB-EC"/>
</dbReference>
<keyword evidence="11" id="KW-1185">Reference proteome</keyword>
<evidence type="ECO:0000256" key="5">
    <source>
        <dbReference type="ARBA" id="ARBA00031445"/>
    </source>
</evidence>
<evidence type="ECO:0000259" key="9">
    <source>
        <dbReference type="Pfam" id="PF04413"/>
    </source>
</evidence>
<dbReference type="Gene3D" id="3.40.50.11720">
    <property type="entry name" value="3-Deoxy-D-manno-octulosonic-acid transferase, N-terminal domain"/>
    <property type="match status" value="1"/>
</dbReference>
<dbReference type="EMBL" id="QEWP01000021">
    <property type="protein sequence ID" value="PWD97979.1"/>
    <property type="molecule type" value="Genomic_DNA"/>
</dbReference>
<organism evidence="10 11">
    <name type="scientific">Marinilabilia rubra</name>
    <dbReference type="NCBI Taxonomy" id="2162893"/>
    <lineage>
        <taxon>Bacteria</taxon>
        <taxon>Pseudomonadati</taxon>
        <taxon>Bacteroidota</taxon>
        <taxon>Bacteroidia</taxon>
        <taxon>Marinilabiliales</taxon>
        <taxon>Marinilabiliaceae</taxon>
        <taxon>Marinilabilia</taxon>
    </lineage>
</organism>
<evidence type="ECO:0000256" key="1">
    <source>
        <dbReference type="ARBA" id="ARBA00004713"/>
    </source>
</evidence>
<dbReference type="UniPathway" id="UPA00958"/>
<keyword evidence="8" id="KW-0472">Membrane</keyword>
<dbReference type="InterPro" id="IPR039901">
    <property type="entry name" value="Kdotransferase"/>
</dbReference>
<dbReference type="PANTHER" id="PTHR42755:SF1">
    <property type="entry name" value="3-DEOXY-D-MANNO-OCTULOSONIC ACID TRANSFERASE, MITOCHONDRIAL-RELATED"/>
    <property type="match status" value="1"/>
</dbReference>
<comment type="pathway">
    <text evidence="1 8">Bacterial outer membrane biogenesis; LPS core biosynthesis.</text>
</comment>
<feature type="domain" description="3-deoxy-D-manno-octulosonic-acid transferase N-terminal" evidence="9">
    <location>
        <begin position="44"/>
        <end position="204"/>
    </location>
</feature>
<dbReference type="InterPro" id="IPR038107">
    <property type="entry name" value="Glycos_transf_N_sf"/>
</dbReference>
<dbReference type="InterPro" id="IPR007507">
    <property type="entry name" value="Glycos_transf_N"/>
</dbReference>
<dbReference type="GO" id="GO:0009244">
    <property type="term" value="P:lipopolysaccharide core region biosynthetic process"/>
    <property type="evidence" value="ECO:0007669"/>
    <property type="project" value="UniProtKB-UniRule"/>
</dbReference>
<evidence type="ECO:0000256" key="3">
    <source>
        <dbReference type="ARBA" id="ARBA00019077"/>
    </source>
</evidence>
<dbReference type="RefSeq" id="WP_109265882.1">
    <property type="nucleotide sequence ID" value="NZ_QEWP01000021.1"/>
</dbReference>
<comment type="catalytic activity">
    <reaction evidence="6 8">
        <text>lipid IVA (E. coli) + CMP-3-deoxy-beta-D-manno-octulosonate = alpha-Kdo-(2-&gt;6)-lipid IVA (E. coli) + CMP + H(+)</text>
        <dbReference type="Rhea" id="RHEA:28066"/>
        <dbReference type="ChEBI" id="CHEBI:15378"/>
        <dbReference type="ChEBI" id="CHEBI:58603"/>
        <dbReference type="ChEBI" id="CHEBI:60364"/>
        <dbReference type="ChEBI" id="CHEBI:60377"/>
        <dbReference type="ChEBI" id="CHEBI:85987"/>
        <dbReference type="EC" id="2.4.99.12"/>
    </reaction>
</comment>
<reference evidence="10 11" key="1">
    <citation type="submission" date="2018-05" db="EMBL/GenBank/DDBJ databases">
        <title>Marinilabilia rubrum sp. nov., isolated from saltern sediment.</title>
        <authorList>
            <person name="Zhang R."/>
        </authorList>
    </citation>
    <scope>NUCLEOTIDE SEQUENCE [LARGE SCALE GENOMIC DNA]</scope>
    <source>
        <strain evidence="10 11">WTE16</strain>
    </source>
</reference>
<dbReference type="SUPFAM" id="SSF53756">
    <property type="entry name" value="UDP-Glycosyltransferase/glycogen phosphorylase"/>
    <property type="match status" value="1"/>
</dbReference>
<evidence type="ECO:0000313" key="10">
    <source>
        <dbReference type="EMBL" id="PWD97979.1"/>
    </source>
</evidence>